<evidence type="ECO:0000259" key="8">
    <source>
        <dbReference type="PROSITE" id="PS01031"/>
    </source>
</evidence>
<evidence type="ECO:0000256" key="7">
    <source>
        <dbReference type="SAM" id="Phobius"/>
    </source>
</evidence>
<evidence type="ECO:0000256" key="4">
    <source>
        <dbReference type="PROSITE-ProRule" id="PRU00285"/>
    </source>
</evidence>
<evidence type="ECO:0000256" key="1">
    <source>
        <dbReference type="ARBA" id="ARBA00004162"/>
    </source>
</evidence>
<keyword evidence="3" id="KW-0611">Plant defense</keyword>
<comment type="subcellular location">
    <subcellularLocation>
        <location evidence="1">Cell membrane</location>
        <topology evidence="1">Single-pass membrane protein</topology>
    </subcellularLocation>
</comment>
<evidence type="ECO:0000313" key="9">
    <source>
        <dbReference type="EMBL" id="KAK1426149.1"/>
    </source>
</evidence>
<accession>A0AAD8KN52</accession>
<protein>
    <recommendedName>
        <fullName evidence="8">SHSP domain-containing protein</fullName>
    </recommendedName>
</protein>
<dbReference type="GO" id="GO:0005886">
    <property type="term" value="C:plasma membrane"/>
    <property type="evidence" value="ECO:0007669"/>
    <property type="project" value="UniProtKB-SubCell"/>
</dbReference>
<dbReference type="InterPro" id="IPR008978">
    <property type="entry name" value="HSP20-like_chaperone"/>
</dbReference>
<evidence type="ECO:0000256" key="6">
    <source>
        <dbReference type="SAM" id="MobiDB-lite"/>
    </source>
</evidence>
<reference evidence="9" key="1">
    <citation type="journal article" date="2023" name="bioRxiv">
        <title>Improved chromosome-level genome assembly for marigold (Tagetes erecta).</title>
        <authorList>
            <person name="Jiang F."/>
            <person name="Yuan L."/>
            <person name="Wang S."/>
            <person name="Wang H."/>
            <person name="Xu D."/>
            <person name="Wang A."/>
            <person name="Fan W."/>
        </authorList>
    </citation>
    <scope>NUCLEOTIDE SEQUENCE</scope>
    <source>
        <strain evidence="9">WSJ</strain>
        <tissue evidence="9">Leaf</tissue>
    </source>
</reference>
<keyword evidence="10" id="KW-1185">Reference proteome</keyword>
<dbReference type="Pfam" id="PF00011">
    <property type="entry name" value="HSP20"/>
    <property type="match status" value="1"/>
</dbReference>
<proteinExistence type="inferred from homology"/>
<keyword evidence="7" id="KW-1133">Transmembrane helix</keyword>
<dbReference type="InterPro" id="IPR002068">
    <property type="entry name" value="A-crystallin/Hsp20_dom"/>
</dbReference>
<dbReference type="PANTHER" id="PTHR43670:SF114">
    <property type="entry name" value="OS05G0592000 PROTEIN"/>
    <property type="match status" value="1"/>
</dbReference>
<evidence type="ECO:0000256" key="3">
    <source>
        <dbReference type="ARBA" id="ARBA00022821"/>
    </source>
</evidence>
<dbReference type="Gene3D" id="2.60.40.790">
    <property type="match status" value="1"/>
</dbReference>
<comment type="caution">
    <text evidence="9">The sequence shown here is derived from an EMBL/GenBank/DDBJ whole genome shotgun (WGS) entry which is preliminary data.</text>
</comment>
<comment type="similarity">
    <text evidence="4 5">Belongs to the small heat shock protein (HSP20) family.</text>
</comment>
<feature type="region of interest" description="Disordered" evidence="6">
    <location>
        <begin position="111"/>
        <end position="131"/>
    </location>
</feature>
<feature type="transmembrane region" description="Helical" evidence="7">
    <location>
        <begin position="155"/>
        <end position="173"/>
    </location>
</feature>
<sequence length="324" mass="36932">MDSKVGGSQSQTSLSFDEFEPLCTWQREDSQDILVIHVPEFKKEQLRIQISNSGILKITGENVIEGKKRRRFVKEVTVTNDYDSSNIHAKFSQGRLRVTLPKKVVKPSLSVPSVVTSPTPQDDRNENNNTNEKLVVPGIKSRVGEVLRSKMLTQVMVNVGFVVCVAFSVYTAYKYWTLYVQEKLFVIIEYLQTIRVIKFFFLFPPSQNHSVSRQRLRKSTRHITIATASPPYNNHSTPQSNQYSNLNTHSSAITSYTNNHNRKSVIEQFVIRTSSPKISGDRRFYSVNFNPTIHLLIPAIRRCTAIEIEARGTNCLQKGETLGY</sequence>
<organism evidence="9 10">
    <name type="scientific">Tagetes erecta</name>
    <name type="common">African marigold</name>
    <dbReference type="NCBI Taxonomy" id="13708"/>
    <lineage>
        <taxon>Eukaryota</taxon>
        <taxon>Viridiplantae</taxon>
        <taxon>Streptophyta</taxon>
        <taxon>Embryophyta</taxon>
        <taxon>Tracheophyta</taxon>
        <taxon>Spermatophyta</taxon>
        <taxon>Magnoliopsida</taxon>
        <taxon>eudicotyledons</taxon>
        <taxon>Gunneridae</taxon>
        <taxon>Pentapetalae</taxon>
        <taxon>asterids</taxon>
        <taxon>campanulids</taxon>
        <taxon>Asterales</taxon>
        <taxon>Asteraceae</taxon>
        <taxon>Asteroideae</taxon>
        <taxon>Heliantheae alliance</taxon>
        <taxon>Tageteae</taxon>
        <taxon>Tagetes</taxon>
    </lineage>
</organism>
<evidence type="ECO:0000313" key="10">
    <source>
        <dbReference type="Proteomes" id="UP001229421"/>
    </source>
</evidence>
<evidence type="ECO:0000256" key="2">
    <source>
        <dbReference type="ARBA" id="ARBA00022475"/>
    </source>
</evidence>
<dbReference type="PROSITE" id="PS01031">
    <property type="entry name" value="SHSP"/>
    <property type="match status" value="1"/>
</dbReference>
<dbReference type="SUPFAM" id="SSF49764">
    <property type="entry name" value="HSP20-like chaperones"/>
    <property type="match status" value="1"/>
</dbReference>
<feature type="domain" description="SHSP" evidence="8">
    <location>
        <begin position="13"/>
        <end position="117"/>
    </location>
</feature>
<keyword evidence="7" id="KW-0472">Membrane</keyword>
<dbReference type="GO" id="GO:0034605">
    <property type="term" value="P:cellular response to heat"/>
    <property type="evidence" value="ECO:0007669"/>
    <property type="project" value="TreeGrafter"/>
</dbReference>
<keyword evidence="2" id="KW-1003">Cell membrane</keyword>
<dbReference type="Proteomes" id="UP001229421">
    <property type="component" value="Unassembled WGS sequence"/>
</dbReference>
<dbReference type="GO" id="GO:0006952">
    <property type="term" value="P:defense response"/>
    <property type="evidence" value="ECO:0007669"/>
    <property type="project" value="UniProtKB-KW"/>
</dbReference>
<name>A0AAD8KN52_TARER</name>
<dbReference type="AlphaFoldDB" id="A0AAD8KN52"/>
<gene>
    <name evidence="9" type="ORF">QVD17_14818</name>
</gene>
<dbReference type="CDD" id="cd06464">
    <property type="entry name" value="ACD_sHsps-like"/>
    <property type="match status" value="1"/>
</dbReference>
<dbReference type="EMBL" id="JAUHHV010000004">
    <property type="protein sequence ID" value="KAK1426149.1"/>
    <property type="molecule type" value="Genomic_DNA"/>
</dbReference>
<feature type="compositionally biased region" description="Low complexity" evidence="6">
    <location>
        <begin position="111"/>
        <end position="120"/>
    </location>
</feature>
<evidence type="ECO:0000256" key="5">
    <source>
        <dbReference type="RuleBase" id="RU003616"/>
    </source>
</evidence>
<dbReference type="PANTHER" id="PTHR43670">
    <property type="entry name" value="HEAT SHOCK PROTEIN 26"/>
    <property type="match status" value="1"/>
</dbReference>
<keyword evidence="7" id="KW-0812">Transmembrane</keyword>